<name>A0A9X0BIK8_9EURO</name>
<dbReference type="AlphaFoldDB" id="A0A9X0BIK8"/>
<evidence type="ECO:0000313" key="1">
    <source>
        <dbReference type="EMBL" id="KAJ5466063.1"/>
    </source>
</evidence>
<keyword evidence="2" id="KW-1185">Reference proteome</keyword>
<protein>
    <submittedName>
        <fullName evidence="1">Uncharacterized protein</fullName>
    </submittedName>
</protein>
<proteinExistence type="predicted"/>
<dbReference type="EMBL" id="JAPWDO010000006">
    <property type="protein sequence ID" value="KAJ5466063.1"/>
    <property type="molecule type" value="Genomic_DNA"/>
</dbReference>
<dbReference type="OrthoDB" id="10637584at2759"/>
<organism evidence="1 2">
    <name type="scientific">Penicillium desertorum</name>
    <dbReference type="NCBI Taxonomy" id="1303715"/>
    <lineage>
        <taxon>Eukaryota</taxon>
        <taxon>Fungi</taxon>
        <taxon>Dikarya</taxon>
        <taxon>Ascomycota</taxon>
        <taxon>Pezizomycotina</taxon>
        <taxon>Eurotiomycetes</taxon>
        <taxon>Eurotiomycetidae</taxon>
        <taxon>Eurotiales</taxon>
        <taxon>Aspergillaceae</taxon>
        <taxon>Penicillium</taxon>
    </lineage>
</organism>
<comment type="caution">
    <text evidence="1">The sequence shown here is derived from an EMBL/GenBank/DDBJ whole genome shotgun (WGS) entry which is preliminary data.</text>
</comment>
<gene>
    <name evidence="1" type="ORF">N7530_009850</name>
</gene>
<reference evidence="1" key="2">
    <citation type="journal article" date="2023" name="IMA Fungus">
        <title>Comparative genomic study of the Penicillium genus elucidates a diverse pangenome and 15 lateral gene transfer events.</title>
        <authorList>
            <person name="Petersen C."/>
            <person name="Sorensen T."/>
            <person name="Nielsen M.R."/>
            <person name="Sondergaard T.E."/>
            <person name="Sorensen J.L."/>
            <person name="Fitzpatrick D.A."/>
            <person name="Frisvad J.C."/>
            <person name="Nielsen K.L."/>
        </authorList>
    </citation>
    <scope>NUCLEOTIDE SEQUENCE</scope>
    <source>
        <strain evidence="1">IBT 17660</strain>
    </source>
</reference>
<reference evidence="1" key="1">
    <citation type="submission" date="2022-12" db="EMBL/GenBank/DDBJ databases">
        <authorList>
            <person name="Petersen C."/>
        </authorList>
    </citation>
    <scope>NUCLEOTIDE SEQUENCE</scope>
    <source>
        <strain evidence="1">IBT 17660</strain>
    </source>
</reference>
<accession>A0A9X0BIK8</accession>
<evidence type="ECO:0000313" key="2">
    <source>
        <dbReference type="Proteomes" id="UP001147760"/>
    </source>
</evidence>
<dbReference type="Proteomes" id="UP001147760">
    <property type="component" value="Unassembled WGS sequence"/>
</dbReference>
<sequence>MATGGRNEEDSSLPFRIARLPLGCTLPAADPPAPTGWGNSKGRWRRLNLGAAICHLGTAVSWRHIFLNEKWTAFVVLTKPFRIWQLLLEQKPRRVYQAQVAGDLETELYPPEASYSDMAPGDADGYYYGYSGLLEGPLQEDDFYNTDDDAHTESTLDWSKPAHHN</sequence>